<protein>
    <submittedName>
        <fullName evidence="2">Methyltransferase domain-containing protein</fullName>
    </submittedName>
</protein>
<keyword evidence="3" id="KW-1185">Reference proteome</keyword>
<dbReference type="GO" id="GO:0008168">
    <property type="term" value="F:methyltransferase activity"/>
    <property type="evidence" value="ECO:0007669"/>
    <property type="project" value="UniProtKB-KW"/>
</dbReference>
<dbReference type="Gene3D" id="3.40.50.150">
    <property type="entry name" value="Vaccinia Virus protein VP39"/>
    <property type="match status" value="1"/>
</dbReference>
<dbReference type="RefSeq" id="WP_272776068.1">
    <property type="nucleotide sequence ID" value="NZ_JAQQLI010000006.1"/>
</dbReference>
<dbReference type="Proteomes" id="UP001165652">
    <property type="component" value="Unassembled WGS sequence"/>
</dbReference>
<sequence>MSDASLCRGLFGSGLVHEADGTPLRPGGLLLTELMLRHARFAAGATVLDVGCGQGAGTACLAARDLRAIGIDLSVPALRAARRHAAGARFAAASGVLLPLRPRSVDGVLAECCLSVVGERRRALAEWRRVLRPGARIAISDVYRRAAAGDENDRPAGIASWQTLAREVCGAGFTILHFEDRSEVLREWVARFIFAYGSLDPLWGDACDRGRGRDGGRRPALGYYVMVASKAVRRRQGRAR</sequence>
<dbReference type="NCBIfam" id="NF045667">
    <property type="entry name" value="MTase_DVU1556"/>
    <property type="match status" value="1"/>
</dbReference>
<reference evidence="2" key="2">
    <citation type="submission" date="2023-02" db="EMBL/GenBank/DDBJ databases">
        <authorList>
            <person name="Rayyan A."/>
            <person name="Meyer T."/>
            <person name="Kyndt J.A."/>
        </authorList>
    </citation>
    <scope>NUCLEOTIDE SEQUENCE</scope>
    <source>
        <strain evidence="2">DSM 9987</strain>
    </source>
</reference>
<evidence type="ECO:0000259" key="1">
    <source>
        <dbReference type="Pfam" id="PF08241"/>
    </source>
</evidence>
<dbReference type="GO" id="GO:0032259">
    <property type="term" value="P:methylation"/>
    <property type="evidence" value="ECO:0007669"/>
    <property type="project" value="UniProtKB-KW"/>
</dbReference>
<dbReference type="EMBL" id="JAQQLI010000006">
    <property type="protein sequence ID" value="MDC7785222.1"/>
    <property type="molecule type" value="Genomic_DNA"/>
</dbReference>
<dbReference type="CDD" id="cd02440">
    <property type="entry name" value="AdoMet_MTases"/>
    <property type="match status" value="1"/>
</dbReference>
<dbReference type="InterPro" id="IPR013216">
    <property type="entry name" value="Methyltransf_11"/>
</dbReference>
<gene>
    <name evidence="2" type="ORF">PQJ73_05960</name>
</gene>
<dbReference type="PANTHER" id="PTHR42912">
    <property type="entry name" value="METHYLTRANSFERASE"/>
    <property type="match status" value="1"/>
</dbReference>
<comment type="caution">
    <text evidence="2">The sequence shown here is derived from an EMBL/GenBank/DDBJ whole genome shotgun (WGS) entry which is preliminary data.</text>
</comment>
<organism evidence="2 3">
    <name type="scientific">Rhodoplanes tepidamans</name>
    <name type="common">Rhodoplanes cryptolactis</name>
    <dbReference type="NCBI Taxonomy" id="200616"/>
    <lineage>
        <taxon>Bacteria</taxon>
        <taxon>Pseudomonadati</taxon>
        <taxon>Pseudomonadota</taxon>
        <taxon>Alphaproteobacteria</taxon>
        <taxon>Hyphomicrobiales</taxon>
        <taxon>Nitrobacteraceae</taxon>
        <taxon>Rhodoplanes</taxon>
    </lineage>
</organism>
<accession>A0ABT5J6D3</accession>
<keyword evidence="2" id="KW-0489">Methyltransferase</keyword>
<reference evidence="2" key="1">
    <citation type="journal article" date="2023" name="Microbiol Resour">
        <title>Genome Sequences of Rhodoplanes serenus and Two Thermotolerant Strains, Rhodoplanes tepidamans and 'Rhodoplanes cryptolactis,' Further Refine the Genus.</title>
        <authorList>
            <person name="Rayyan A.A."/>
            <person name="Kyndt J.A."/>
        </authorList>
    </citation>
    <scope>NUCLEOTIDE SEQUENCE</scope>
    <source>
        <strain evidence="2">DSM 9987</strain>
    </source>
</reference>
<feature type="domain" description="Methyltransferase type 11" evidence="1">
    <location>
        <begin position="48"/>
        <end position="139"/>
    </location>
</feature>
<evidence type="ECO:0000313" key="2">
    <source>
        <dbReference type="EMBL" id="MDC7785222.1"/>
    </source>
</evidence>
<evidence type="ECO:0000313" key="3">
    <source>
        <dbReference type="Proteomes" id="UP001165652"/>
    </source>
</evidence>
<dbReference type="SUPFAM" id="SSF53335">
    <property type="entry name" value="S-adenosyl-L-methionine-dependent methyltransferases"/>
    <property type="match status" value="1"/>
</dbReference>
<keyword evidence="2" id="KW-0808">Transferase</keyword>
<name>A0ABT5J6D3_RHOTP</name>
<proteinExistence type="predicted"/>
<dbReference type="InterPro" id="IPR050508">
    <property type="entry name" value="Methyltransf_Superfamily"/>
</dbReference>
<dbReference type="Pfam" id="PF08241">
    <property type="entry name" value="Methyltransf_11"/>
    <property type="match status" value="1"/>
</dbReference>
<dbReference type="InterPro" id="IPR029063">
    <property type="entry name" value="SAM-dependent_MTases_sf"/>
</dbReference>